<dbReference type="Gene3D" id="2.60.120.260">
    <property type="entry name" value="Galactose-binding domain-like"/>
    <property type="match status" value="1"/>
</dbReference>
<dbReference type="EMBL" id="BARW01031361">
    <property type="protein sequence ID" value="GAJ02973.1"/>
    <property type="molecule type" value="Genomic_DNA"/>
</dbReference>
<accession>X1TCF2</accession>
<evidence type="ECO:0000313" key="1">
    <source>
        <dbReference type="EMBL" id="GAJ02973.1"/>
    </source>
</evidence>
<protein>
    <recommendedName>
        <fullName evidence="2">CBM6 domain-containing protein</fullName>
    </recommendedName>
</protein>
<proteinExistence type="predicted"/>
<gene>
    <name evidence="1" type="ORF">S12H4_49902</name>
</gene>
<organism evidence="1">
    <name type="scientific">marine sediment metagenome</name>
    <dbReference type="NCBI Taxonomy" id="412755"/>
    <lineage>
        <taxon>unclassified sequences</taxon>
        <taxon>metagenomes</taxon>
        <taxon>ecological metagenomes</taxon>
    </lineage>
</organism>
<reference evidence="1" key="1">
    <citation type="journal article" date="2014" name="Front. Microbiol.">
        <title>High frequency of phylogenetically diverse reductive dehalogenase-homologous genes in deep subseafloor sedimentary metagenomes.</title>
        <authorList>
            <person name="Kawai M."/>
            <person name="Futagami T."/>
            <person name="Toyoda A."/>
            <person name="Takaki Y."/>
            <person name="Nishi S."/>
            <person name="Hori S."/>
            <person name="Arai W."/>
            <person name="Tsubouchi T."/>
            <person name="Morono Y."/>
            <person name="Uchiyama I."/>
            <person name="Ito T."/>
            <person name="Fujiyama A."/>
            <person name="Inagaki F."/>
            <person name="Takami H."/>
        </authorList>
    </citation>
    <scope>NUCLEOTIDE SEQUENCE</scope>
    <source>
        <strain evidence="1">Expedition CK06-06</strain>
    </source>
</reference>
<sequence length="173" mass="18955">RLSGFDVRQVILNNCLLASTTEINNHANLHDDEFVLSLEHDQTKGTHKLWKRRGVIETEGATVKTAAPSIRFDPNTDSVYLYMDIDVPVTNGDTVDVSVQGRKDGNYNGSFEPSIIVTGQGCAGNDTLTVLANNWEELTINTNATASGIMKLRLRCDGTAGFCFFDDIKVTIS</sequence>
<name>X1TCF2_9ZZZZ</name>
<feature type="non-terminal residue" evidence="1">
    <location>
        <position position="1"/>
    </location>
</feature>
<evidence type="ECO:0008006" key="2">
    <source>
        <dbReference type="Google" id="ProtNLM"/>
    </source>
</evidence>
<comment type="caution">
    <text evidence="1">The sequence shown here is derived from an EMBL/GenBank/DDBJ whole genome shotgun (WGS) entry which is preliminary data.</text>
</comment>
<dbReference type="AlphaFoldDB" id="X1TCF2"/>